<dbReference type="AlphaFoldDB" id="F9DX42"/>
<evidence type="ECO:0000256" key="1">
    <source>
        <dbReference type="SAM" id="MobiDB-lite"/>
    </source>
</evidence>
<dbReference type="OrthoDB" id="2440833at2"/>
<protein>
    <submittedName>
        <fullName evidence="2">Uncharacterized protein</fullName>
    </submittedName>
</protein>
<dbReference type="EMBL" id="AFPZ01000105">
    <property type="protein sequence ID" value="EGQ21090.1"/>
    <property type="molecule type" value="Genomic_DNA"/>
</dbReference>
<gene>
    <name evidence="2" type="ORF">HMPREF9372_3373</name>
</gene>
<dbReference type="HOGENOM" id="CLU_202324_1_0_9"/>
<dbReference type="eggNOG" id="ENOG5033HG7">
    <property type="taxonomic scope" value="Bacteria"/>
</dbReference>
<organism evidence="2 3">
    <name type="scientific">Sporosarcina newyorkensis 2681</name>
    <dbReference type="NCBI Taxonomy" id="1027292"/>
    <lineage>
        <taxon>Bacteria</taxon>
        <taxon>Bacillati</taxon>
        <taxon>Bacillota</taxon>
        <taxon>Bacilli</taxon>
        <taxon>Bacillales</taxon>
        <taxon>Caryophanaceae</taxon>
        <taxon>Sporosarcina</taxon>
    </lineage>
</organism>
<comment type="caution">
    <text evidence="2">The sequence shown here is derived from an EMBL/GenBank/DDBJ whole genome shotgun (WGS) entry which is preliminary data.</text>
</comment>
<dbReference type="RefSeq" id="WP_009498064.1">
    <property type="nucleotide sequence ID" value="NZ_GL982998.1"/>
</dbReference>
<sequence length="63" mass="7337">MKSLQEQLIEKGLVQPVKQVEPKKDTRTNKKRNEQLSERELADLMGIRRPVYGRGKGGAYRQR</sequence>
<reference evidence="2 3" key="1">
    <citation type="submission" date="2011-04" db="EMBL/GenBank/DDBJ databases">
        <authorList>
            <person name="Muzny D."/>
            <person name="Qin X."/>
            <person name="Deng J."/>
            <person name="Jiang H."/>
            <person name="Liu Y."/>
            <person name="Qu J."/>
            <person name="Song X.-Z."/>
            <person name="Zhang L."/>
            <person name="Thornton R."/>
            <person name="Coyle M."/>
            <person name="Francisco L."/>
            <person name="Jackson L."/>
            <person name="Javaid M."/>
            <person name="Korchina V."/>
            <person name="Kovar C."/>
            <person name="Mata R."/>
            <person name="Mathew T."/>
            <person name="Ngo R."/>
            <person name="Nguyen L."/>
            <person name="Nguyen N."/>
            <person name="Okwuonu G."/>
            <person name="Ongeri F."/>
            <person name="Pham C."/>
            <person name="Simmons D."/>
            <person name="Wilczek-Boney K."/>
            <person name="Hale W."/>
            <person name="Jakkamsetti A."/>
            <person name="Pham P."/>
            <person name="Ruth R."/>
            <person name="San Lucas F."/>
            <person name="Warren J."/>
            <person name="Zhang J."/>
            <person name="Zhao Z."/>
            <person name="Zhou C."/>
            <person name="Zhu D."/>
            <person name="Lee S."/>
            <person name="Bess C."/>
            <person name="Blankenburg K."/>
            <person name="Forbes L."/>
            <person name="Fu Q."/>
            <person name="Gubbala S."/>
            <person name="Hirani K."/>
            <person name="Jayaseelan J.C."/>
            <person name="Lara F."/>
            <person name="Munidasa M."/>
            <person name="Palculict T."/>
            <person name="Patil S."/>
            <person name="Pu L.-L."/>
            <person name="Saada N."/>
            <person name="Tang L."/>
            <person name="Weissenberger G."/>
            <person name="Zhu Y."/>
            <person name="Hemphill L."/>
            <person name="Shang Y."/>
            <person name="Youmans B."/>
            <person name="Ayvaz T."/>
            <person name="Ross M."/>
            <person name="Santibanez J."/>
            <person name="Aqrawi P."/>
            <person name="Gross S."/>
            <person name="Joshi V."/>
            <person name="Fowler G."/>
            <person name="Nazareth L."/>
            <person name="Reid J."/>
            <person name="Worley K."/>
            <person name="Petrosino J."/>
            <person name="Highlander S."/>
            <person name="Gibbs R."/>
        </authorList>
    </citation>
    <scope>NUCLEOTIDE SEQUENCE [LARGE SCALE GENOMIC DNA]</scope>
    <source>
        <strain evidence="2 3">2681</strain>
    </source>
</reference>
<proteinExistence type="predicted"/>
<evidence type="ECO:0000313" key="2">
    <source>
        <dbReference type="EMBL" id="EGQ21090.1"/>
    </source>
</evidence>
<feature type="region of interest" description="Disordered" evidence="1">
    <location>
        <begin position="15"/>
        <end position="37"/>
    </location>
</feature>
<name>F9DX42_9BACL</name>
<dbReference type="Proteomes" id="UP000005316">
    <property type="component" value="Unassembled WGS sequence"/>
</dbReference>
<accession>F9DX42</accession>
<feature type="compositionally biased region" description="Basic and acidic residues" evidence="1">
    <location>
        <begin position="20"/>
        <end position="37"/>
    </location>
</feature>
<evidence type="ECO:0000313" key="3">
    <source>
        <dbReference type="Proteomes" id="UP000005316"/>
    </source>
</evidence>